<evidence type="ECO:0000313" key="2">
    <source>
        <dbReference type="Proteomes" id="UP000277582"/>
    </source>
</evidence>
<evidence type="ECO:0000313" key="1">
    <source>
        <dbReference type="EMBL" id="RSN73913.1"/>
    </source>
</evidence>
<dbReference type="Proteomes" id="UP000277582">
    <property type="component" value="Unassembled WGS sequence"/>
</dbReference>
<accession>A0A429GJ49</accession>
<name>A0A429GJ49_9CREN</name>
<keyword evidence="2" id="KW-1185">Reference proteome</keyword>
<dbReference type="RefSeq" id="WP_125671690.1">
    <property type="nucleotide sequence ID" value="NZ_RCOS01000106.1"/>
</dbReference>
<protein>
    <submittedName>
        <fullName evidence="1">Uncharacterized protein</fullName>
    </submittedName>
</protein>
<dbReference type="AlphaFoldDB" id="A0A429GJ49"/>
<reference evidence="1 2" key="1">
    <citation type="submission" date="2018-10" db="EMBL/GenBank/DDBJ databases">
        <title>Co-occurring genomic capacity for anaerobic methane metabolism and dissimilatory sulfite reduction discovered in the Korarchaeota.</title>
        <authorList>
            <person name="Mckay L.J."/>
            <person name="Dlakic M."/>
            <person name="Fields M.W."/>
            <person name="Delmont T.O."/>
            <person name="Eren A.M."/>
            <person name="Jay Z.J."/>
            <person name="Klingelsmith K.B."/>
            <person name="Rusch D.B."/>
            <person name="Inskeep W.P."/>
        </authorList>
    </citation>
    <scope>NUCLEOTIDE SEQUENCE [LARGE SCALE GENOMIC DNA]</scope>
    <source>
        <strain evidence="1 2">MDKW</strain>
    </source>
</reference>
<comment type="caution">
    <text evidence="1">The sequence shown here is derived from an EMBL/GenBank/DDBJ whole genome shotgun (WGS) entry which is preliminary data.</text>
</comment>
<gene>
    <name evidence="1" type="ORF">D6D85_09155</name>
</gene>
<organism evidence="1 2">
    <name type="scientific">Candidatus Methanodesulfokora washburnensis</name>
    <dbReference type="NCBI Taxonomy" id="2478471"/>
    <lineage>
        <taxon>Archaea</taxon>
        <taxon>Thermoproteota</taxon>
        <taxon>Candidatus Korarchaeia</taxon>
        <taxon>Candidatus Korarchaeia incertae sedis</taxon>
        <taxon>Candidatus Methanodesulfokora</taxon>
    </lineage>
</organism>
<dbReference type="EMBL" id="RCOS01000106">
    <property type="protein sequence ID" value="RSN73913.1"/>
    <property type="molecule type" value="Genomic_DNA"/>
</dbReference>
<proteinExistence type="predicted"/>
<sequence>MDELLAAAIIILLLSTILLVSRTHQTLDLNKYRIALMSVKEILRQSYAGVDPEENIKKFSLVSSLKVMVVQHNWSYGSLNRTMVSGMFYPGTSGLICKIVPQATIVPPNTTFYVKIVFVSSEGYPKDVIGYADFDGSVYPFKTSGIYKISVKSPSSGSLKLHVVAFSQGDKCEVESKVVVKDVSLGSVTIGDVLNQGDLVAIRSSGGINWSLIGSRKIMEGKGAANFHFRLNGWICYSPYLLIDQRALLRDKKGEEVEVHFYDIAIINPFETYIYVGG</sequence>